<comment type="caution">
    <text evidence="3">The sequence shown here is derived from an EMBL/GenBank/DDBJ whole genome shotgun (WGS) entry which is preliminary data.</text>
</comment>
<dbReference type="InterPro" id="IPR019734">
    <property type="entry name" value="TPR_rpt"/>
</dbReference>
<feature type="region of interest" description="Disordered" evidence="2">
    <location>
        <begin position="176"/>
        <end position="217"/>
    </location>
</feature>
<feature type="compositionally biased region" description="Basic and acidic residues" evidence="2">
    <location>
        <begin position="70"/>
        <end position="83"/>
    </location>
</feature>
<evidence type="ECO:0000256" key="1">
    <source>
        <dbReference type="PROSITE-ProRule" id="PRU00339"/>
    </source>
</evidence>
<dbReference type="GO" id="GO:0016020">
    <property type="term" value="C:membrane"/>
    <property type="evidence" value="ECO:0007669"/>
    <property type="project" value="TreeGrafter"/>
</dbReference>
<keyword evidence="1" id="KW-0802">TPR repeat</keyword>
<dbReference type="Proteomes" id="UP001140091">
    <property type="component" value="Unassembled WGS sequence"/>
</dbReference>
<dbReference type="GO" id="GO:0005740">
    <property type="term" value="C:mitochondrial envelope"/>
    <property type="evidence" value="ECO:0007669"/>
    <property type="project" value="TreeGrafter"/>
</dbReference>
<evidence type="ECO:0000313" key="3">
    <source>
        <dbReference type="EMBL" id="KAJ2926815.1"/>
    </source>
</evidence>
<feature type="repeat" description="TPR" evidence="1">
    <location>
        <begin position="91"/>
        <end position="124"/>
    </location>
</feature>
<dbReference type="PANTHER" id="PTHR46512">
    <property type="entry name" value="PEPTIDYLPROLYL ISOMERASE"/>
    <property type="match status" value="1"/>
</dbReference>
<evidence type="ECO:0008006" key="5">
    <source>
        <dbReference type="Google" id="ProtNLM"/>
    </source>
</evidence>
<feature type="compositionally biased region" description="Basic and acidic residues" evidence="2">
    <location>
        <begin position="190"/>
        <end position="217"/>
    </location>
</feature>
<accession>A0A9W8J9F4</accession>
<feature type="region of interest" description="Disordered" evidence="2">
    <location>
        <begin position="64"/>
        <end position="83"/>
    </location>
</feature>
<dbReference type="GO" id="GO:0012505">
    <property type="term" value="C:endomembrane system"/>
    <property type="evidence" value="ECO:0007669"/>
    <property type="project" value="TreeGrafter"/>
</dbReference>
<sequence length="217" mass="23775">MSAEPSSSAAPLVTAEQKLGVAKQKKDTADQAFKLGKVQEALRGYHESLMYLLGLDKNALQSIGMAPKPESGDAAKEGKEKEKTEIDEMVEKIYANMSACHMKNGNWQRAVESANKALAKNENNYKAMFRKGKALGEQGFFEKAVKILEDLKKKNPSDATVVDQEIARLRVIDEERERAHRKKLKGEGFLSKDKGKAPEKGAEEAKAPAKADDAPAS</sequence>
<dbReference type="PROSITE" id="PS50005">
    <property type="entry name" value="TPR"/>
    <property type="match status" value="1"/>
</dbReference>
<reference evidence="3" key="1">
    <citation type="submission" date="2022-06" db="EMBL/GenBank/DDBJ databases">
        <title>Genome Sequence of Candolleomyces eurysporus.</title>
        <authorList>
            <person name="Buettner E."/>
        </authorList>
    </citation>
    <scope>NUCLEOTIDE SEQUENCE</scope>
    <source>
        <strain evidence="3">VTCC 930004</strain>
    </source>
</reference>
<dbReference type="AlphaFoldDB" id="A0A9W8J9F4"/>
<dbReference type="SMART" id="SM00028">
    <property type="entry name" value="TPR"/>
    <property type="match status" value="2"/>
</dbReference>
<dbReference type="InterPro" id="IPR050754">
    <property type="entry name" value="FKBP4/5/8-like"/>
</dbReference>
<evidence type="ECO:0000256" key="2">
    <source>
        <dbReference type="SAM" id="MobiDB-lite"/>
    </source>
</evidence>
<feature type="region of interest" description="Disordered" evidence="2">
    <location>
        <begin position="1"/>
        <end position="26"/>
    </location>
</feature>
<dbReference type="GO" id="GO:0005829">
    <property type="term" value="C:cytosol"/>
    <property type="evidence" value="ECO:0007669"/>
    <property type="project" value="TreeGrafter"/>
</dbReference>
<organism evidence="3 4">
    <name type="scientific">Candolleomyces eurysporus</name>
    <dbReference type="NCBI Taxonomy" id="2828524"/>
    <lineage>
        <taxon>Eukaryota</taxon>
        <taxon>Fungi</taxon>
        <taxon>Dikarya</taxon>
        <taxon>Basidiomycota</taxon>
        <taxon>Agaricomycotina</taxon>
        <taxon>Agaricomycetes</taxon>
        <taxon>Agaricomycetidae</taxon>
        <taxon>Agaricales</taxon>
        <taxon>Agaricineae</taxon>
        <taxon>Psathyrellaceae</taxon>
        <taxon>Candolleomyces</taxon>
    </lineage>
</organism>
<dbReference type="EMBL" id="JANBPK010001045">
    <property type="protein sequence ID" value="KAJ2926815.1"/>
    <property type="molecule type" value="Genomic_DNA"/>
</dbReference>
<name>A0A9W8J9F4_9AGAR</name>
<protein>
    <recommendedName>
        <fullName evidence="5">TPR-like protein</fullName>
    </recommendedName>
</protein>
<dbReference type="PANTHER" id="PTHR46512:SF1">
    <property type="entry name" value="PEPTIDYLPROLYL ISOMERASE"/>
    <property type="match status" value="1"/>
</dbReference>
<keyword evidence="4" id="KW-1185">Reference proteome</keyword>
<dbReference type="Pfam" id="PF14559">
    <property type="entry name" value="TPR_19"/>
    <property type="match status" value="1"/>
</dbReference>
<dbReference type="GO" id="GO:0044183">
    <property type="term" value="F:protein folding chaperone"/>
    <property type="evidence" value="ECO:0007669"/>
    <property type="project" value="TreeGrafter"/>
</dbReference>
<evidence type="ECO:0000313" key="4">
    <source>
        <dbReference type="Proteomes" id="UP001140091"/>
    </source>
</evidence>
<dbReference type="SUPFAM" id="SSF48452">
    <property type="entry name" value="TPR-like"/>
    <property type="match status" value="1"/>
</dbReference>
<proteinExistence type="predicted"/>
<dbReference type="OrthoDB" id="433738at2759"/>
<dbReference type="Gene3D" id="1.25.40.10">
    <property type="entry name" value="Tetratricopeptide repeat domain"/>
    <property type="match status" value="1"/>
</dbReference>
<dbReference type="GO" id="GO:0043066">
    <property type="term" value="P:negative regulation of apoptotic process"/>
    <property type="evidence" value="ECO:0007669"/>
    <property type="project" value="TreeGrafter"/>
</dbReference>
<feature type="non-terminal residue" evidence="3">
    <location>
        <position position="217"/>
    </location>
</feature>
<gene>
    <name evidence="3" type="ORF">H1R20_g10284</name>
</gene>
<dbReference type="InterPro" id="IPR011990">
    <property type="entry name" value="TPR-like_helical_dom_sf"/>
</dbReference>